<evidence type="ECO:0000256" key="8">
    <source>
        <dbReference type="ARBA" id="ARBA00022909"/>
    </source>
</evidence>
<accession>A0ABV2CSW6</accession>
<gene>
    <name evidence="10" type="primary">folP</name>
    <name evidence="10" type="ORF">ABVT11_14325</name>
</gene>
<evidence type="ECO:0000256" key="7">
    <source>
        <dbReference type="ARBA" id="ARBA00022842"/>
    </source>
</evidence>
<keyword evidence="7" id="KW-0460">Magnesium</keyword>
<comment type="cofactor">
    <cofactor evidence="2">
        <name>Mg(2+)</name>
        <dbReference type="ChEBI" id="CHEBI:18420"/>
    </cofactor>
</comment>
<keyword evidence="6" id="KW-0479">Metal-binding</keyword>
<dbReference type="Proteomes" id="UP001548590">
    <property type="component" value="Unassembled WGS sequence"/>
</dbReference>
<keyword evidence="11" id="KW-1185">Reference proteome</keyword>
<dbReference type="EC" id="2.5.1.15" evidence="4"/>
<keyword evidence="5 10" id="KW-0808">Transferase</keyword>
<dbReference type="PROSITE" id="PS50972">
    <property type="entry name" value="PTERIN_BINDING"/>
    <property type="match status" value="1"/>
</dbReference>
<dbReference type="PROSITE" id="PS00793">
    <property type="entry name" value="DHPS_2"/>
    <property type="match status" value="1"/>
</dbReference>
<protein>
    <recommendedName>
        <fullName evidence="4">dihydropteroate synthase</fullName>
        <ecNumber evidence="4">2.5.1.15</ecNumber>
    </recommendedName>
</protein>
<dbReference type="SUPFAM" id="SSF51717">
    <property type="entry name" value="Dihydropteroate synthetase-like"/>
    <property type="match status" value="1"/>
</dbReference>
<dbReference type="GO" id="GO:0004156">
    <property type="term" value="F:dihydropteroate synthase activity"/>
    <property type="evidence" value="ECO:0007669"/>
    <property type="project" value="UniProtKB-EC"/>
</dbReference>
<evidence type="ECO:0000259" key="9">
    <source>
        <dbReference type="PROSITE" id="PS50972"/>
    </source>
</evidence>
<evidence type="ECO:0000256" key="3">
    <source>
        <dbReference type="ARBA" id="ARBA00004763"/>
    </source>
</evidence>
<dbReference type="Gene3D" id="3.20.20.20">
    <property type="entry name" value="Dihydropteroate synthase-like"/>
    <property type="match status" value="1"/>
</dbReference>
<sequence>MPVWQCGRYRLSFARPAIMAIINVTPDSFSGDGVNGSVEAALRRAELALAEGAAILDVGGESTRPGSVPATLADELARVIPVVRALTAFDVPVSVDTTKPEVMAAAIAAGASIINDINALREPGAVEAVAATDAGVCIMHMQGQPRDMQRAPQYDDVVGSVDTFLRERVVVLQAAGVPAERISLDPGFGFGKTLAHNLALFRALPQFVAQGMPVLVGVSRKTMLGEITGRPVEARDVATAAASLLAAQHGAAILRVHDVASTRDALAMLVALQD</sequence>
<feature type="domain" description="Pterin-binding" evidence="9">
    <location>
        <begin position="16"/>
        <end position="267"/>
    </location>
</feature>
<evidence type="ECO:0000313" key="10">
    <source>
        <dbReference type="EMBL" id="MET1491011.1"/>
    </source>
</evidence>
<dbReference type="CDD" id="cd00739">
    <property type="entry name" value="DHPS"/>
    <property type="match status" value="1"/>
</dbReference>
<proteinExistence type="predicted"/>
<evidence type="ECO:0000256" key="6">
    <source>
        <dbReference type="ARBA" id="ARBA00022723"/>
    </source>
</evidence>
<keyword evidence="8" id="KW-0289">Folate biosynthesis</keyword>
<dbReference type="NCBIfam" id="TIGR01496">
    <property type="entry name" value="DHPS"/>
    <property type="match status" value="1"/>
</dbReference>
<dbReference type="InterPro" id="IPR011005">
    <property type="entry name" value="Dihydropteroate_synth-like_sf"/>
</dbReference>
<organism evidence="10 11">
    <name type="scientific">Uliginosibacterium paludis</name>
    <dbReference type="NCBI Taxonomy" id="1615952"/>
    <lineage>
        <taxon>Bacteria</taxon>
        <taxon>Pseudomonadati</taxon>
        <taxon>Pseudomonadota</taxon>
        <taxon>Betaproteobacteria</taxon>
        <taxon>Rhodocyclales</taxon>
        <taxon>Zoogloeaceae</taxon>
        <taxon>Uliginosibacterium</taxon>
    </lineage>
</organism>
<comment type="catalytic activity">
    <reaction evidence="1">
        <text>(7,8-dihydropterin-6-yl)methyl diphosphate + 4-aminobenzoate = 7,8-dihydropteroate + diphosphate</text>
        <dbReference type="Rhea" id="RHEA:19949"/>
        <dbReference type="ChEBI" id="CHEBI:17836"/>
        <dbReference type="ChEBI" id="CHEBI:17839"/>
        <dbReference type="ChEBI" id="CHEBI:33019"/>
        <dbReference type="ChEBI" id="CHEBI:72950"/>
        <dbReference type="EC" id="2.5.1.15"/>
    </reaction>
</comment>
<dbReference type="InterPro" id="IPR006390">
    <property type="entry name" value="DHP_synth_dom"/>
</dbReference>
<evidence type="ECO:0000256" key="1">
    <source>
        <dbReference type="ARBA" id="ARBA00000012"/>
    </source>
</evidence>
<evidence type="ECO:0000256" key="5">
    <source>
        <dbReference type="ARBA" id="ARBA00022679"/>
    </source>
</evidence>
<evidence type="ECO:0000256" key="4">
    <source>
        <dbReference type="ARBA" id="ARBA00012458"/>
    </source>
</evidence>
<comment type="pathway">
    <text evidence="3">Cofactor biosynthesis; tetrahydrofolate biosynthesis; 7,8-dihydrofolate from 2-amino-4-hydroxy-6-hydroxymethyl-7,8-dihydropteridine diphosphate and 4-aminobenzoate: step 1/2.</text>
</comment>
<dbReference type="InterPro" id="IPR045031">
    <property type="entry name" value="DHP_synth-like"/>
</dbReference>
<evidence type="ECO:0000256" key="2">
    <source>
        <dbReference type="ARBA" id="ARBA00001946"/>
    </source>
</evidence>
<dbReference type="PANTHER" id="PTHR20941">
    <property type="entry name" value="FOLATE SYNTHESIS PROTEINS"/>
    <property type="match status" value="1"/>
</dbReference>
<comment type="caution">
    <text evidence="10">The sequence shown here is derived from an EMBL/GenBank/DDBJ whole genome shotgun (WGS) entry which is preliminary data.</text>
</comment>
<dbReference type="Pfam" id="PF00809">
    <property type="entry name" value="Pterin_bind"/>
    <property type="match status" value="1"/>
</dbReference>
<dbReference type="InterPro" id="IPR000489">
    <property type="entry name" value="Pterin-binding_dom"/>
</dbReference>
<dbReference type="RefSeq" id="WP_345930165.1">
    <property type="nucleotide sequence ID" value="NZ_JBDIVF010000014.1"/>
</dbReference>
<reference evidence="10 11" key="1">
    <citation type="submission" date="2024-07" db="EMBL/GenBank/DDBJ databases">
        <title>Uliginosibacterium paludis KCTC:42655.</title>
        <authorList>
            <person name="Kim M.K."/>
        </authorList>
    </citation>
    <scope>NUCLEOTIDE SEQUENCE [LARGE SCALE GENOMIC DNA]</scope>
    <source>
        <strain evidence="10 11">KCTC 42655</strain>
    </source>
</reference>
<name>A0ABV2CSW6_9RHOO</name>
<dbReference type="PANTHER" id="PTHR20941:SF1">
    <property type="entry name" value="FOLIC ACID SYNTHESIS PROTEIN FOL1"/>
    <property type="match status" value="1"/>
</dbReference>
<dbReference type="EMBL" id="JBEWLZ010000008">
    <property type="protein sequence ID" value="MET1491011.1"/>
    <property type="molecule type" value="Genomic_DNA"/>
</dbReference>
<evidence type="ECO:0000313" key="11">
    <source>
        <dbReference type="Proteomes" id="UP001548590"/>
    </source>
</evidence>